<evidence type="ECO:0008006" key="4">
    <source>
        <dbReference type="Google" id="ProtNLM"/>
    </source>
</evidence>
<name>A0ABW6UQE7_9ACTN</name>
<proteinExistence type="predicted"/>
<evidence type="ECO:0000256" key="1">
    <source>
        <dbReference type="SAM" id="SignalP"/>
    </source>
</evidence>
<keyword evidence="1" id="KW-0732">Signal</keyword>
<sequence>MKRSHQVLYTVALAAALASAGAAAPALAAGQPSAAAPSGPRPSTEARVIACEEGYAKAALTIRNAPTTRATAVGSYADGAYVCIIGAEPAGGRATACGETSTEWLEVSRGWVFEPCVLH</sequence>
<accession>A0ABW6UQE7</accession>
<evidence type="ECO:0000313" key="2">
    <source>
        <dbReference type="EMBL" id="MFF4524938.1"/>
    </source>
</evidence>
<evidence type="ECO:0000313" key="3">
    <source>
        <dbReference type="Proteomes" id="UP001602058"/>
    </source>
</evidence>
<feature type="chain" id="PRO_5045183727" description="Secreted protein" evidence="1">
    <location>
        <begin position="29"/>
        <end position="119"/>
    </location>
</feature>
<protein>
    <recommendedName>
        <fullName evidence="4">Secreted protein</fullName>
    </recommendedName>
</protein>
<dbReference type="EMBL" id="JBIAWJ010000015">
    <property type="protein sequence ID" value="MFF4524938.1"/>
    <property type="molecule type" value="Genomic_DNA"/>
</dbReference>
<comment type="caution">
    <text evidence="2">The sequence shown here is derived from an EMBL/GenBank/DDBJ whole genome shotgun (WGS) entry which is preliminary data.</text>
</comment>
<reference evidence="2 3" key="1">
    <citation type="submission" date="2024-10" db="EMBL/GenBank/DDBJ databases">
        <title>The Natural Products Discovery Center: Release of the First 8490 Sequenced Strains for Exploring Actinobacteria Biosynthetic Diversity.</title>
        <authorList>
            <person name="Kalkreuter E."/>
            <person name="Kautsar S.A."/>
            <person name="Yang D."/>
            <person name="Bader C.D."/>
            <person name="Teijaro C.N."/>
            <person name="Fluegel L."/>
            <person name="Davis C.M."/>
            <person name="Simpson J.R."/>
            <person name="Lauterbach L."/>
            <person name="Steele A.D."/>
            <person name="Gui C."/>
            <person name="Meng S."/>
            <person name="Li G."/>
            <person name="Viehrig K."/>
            <person name="Ye F."/>
            <person name="Su P."/>
            <person name="Kiefer A.F."/>
            <person name="Nichols A."/>
            <person name="Cepeda A.J."/>
            <person name="Yan W."/>
            <person name="Fan B."/>
            <person name="Jiang Y."/>
            <person name="Adhikari A."/>
            <person name="Zheng C.-J."/>
            <person name="Schuster L."/>
            <person name="Cowan T.M."/>
            <person name="Smanski M.J."/>
            <person name="Chevrette M.G."/>
            <person name="De Carvalho L.P.S."/>
            <person name="Shen B."/>
        </authorList>
    </citation>
    <scope>NUCLEOTIDE SEQUENCE [LARGE SCALE GENOMIC DNA]</scope>
    <source>
        <strain evidence="2 3">NPDC001390</strain>
    </source>
</reference>
<gene>
    <name evidence="2" type="ORF">ACFY1D_26440</name>
</gene>
<dbReference type="RefSeq" id="WP_387889969.1">
    <property type="nucleotide sequence ID" value="NZ_JBIAWJ010000015.1"/>
</dbReference>
<keyword evidence="3" id="KW-1185">Reference proteome</keyword>
<feature type="signal peptide" evidence="1">
    <location>
        <begin position="1"/>
        <end position="28"/>
    </location>
</feature>
<organism evidence="2 3">
    <name type="scientific">Streptomyces bluensis</name>
    <dbReference type="NCBI Taxonomy" id="33897"/>
    <lineage>
        <taxon>Bacteria</taxon>
        <taxon>Bacillati</taxon>
        <taxon>Actinomycetota</taxon>
        <taxon>Actinomycetes</taxon>
        <taxon>Kitasatosporales</taxon>
        <taxon>Streptomycetaceae</taxon>
        <taxon>Streptomyces</taxon>
    </lineage>
</organism>
<dbReference type="Proteomes" id="UP001602058">
    <property type="component" value="Unassembled WGS sequence"/>
</dbReference>